<evidence type="ECO:0000313" key="19">
    <source>
        <dbReference type="EMBL" id="VDN53586.1"/>
    </source>
</evidence>
<comment type="catalytic activity">
    <reaction evidence="11">
        <text>adenosine 2',5'-bisphosphate + H2O = AMP + phosphate</text>
        <dbReference type="Rhea" id="RHEA:77643"/>
        <dbReference type="ChEBI" id="CHEBI:15377"/>
        <dbReference type="ChEBI" id="CHEBI:43474"/>
        <dbReference type="ChEBI" id="CHEBI:194156"/>
        <dbReference type="ChEBI" id="CHEBI:456215"/>
        <dbReference type="EC" id="3.1.3.7"/>
    </reaction>
    <physiologicalReaction direction="left-to-right" evidence="11">
        <dbReference type="Rhea" id="RHEA:77644"/>
    </physiologicalReaction>
</comment>
<evidence type="ECO:0000256" key="14">
    <source>
        <dbReference type="ARBA" id="ARBA00044484"/>
    </source>
</evidence>
<name>A0A0N4UPW4_DRAME</name>
<dbReference type="Gene3D" id="3.30.540.10">
    <property type="entry name" value="Fructose-1,6-Bisphosphatase, subunit A, domain 1"/>
    <property type="match status" value="2"/>
</dbReference>
<dbReference type="EC" id="3.1.3.57" evidence="15"/>
<proteinExistence type="inferred from homology"/>
<protein>
    <recommendedName>
        <fullName evidence="8">3'(2'),5'-bisphosphate nucleotidase 1</fullName>
        <ecNumber evidence="15">3.1.3.57</ecNumber>
        <ecNumber evidence="3">3.1.3.7</ecNumber>
    </recommendedName>
    <alternativeName>
        <fullName evidence="16">3'-phosphoadenosine 5'-phosphate phosphatase</fullName>
    </alternativeName>
    <alternativeName>
        <fullName evidence="9">Bisphosphate 3'-nucleotidase 1</fullName>
    </alternativeName>
    <alternativeName>
        <fullName evidence="17">Inositol-polyphosphate 1-phosphatase</fullName>
    </alternativeName>
</protein>
<feature type="binding site" evidence="18">
    <location>
        <position position="203"/>
    </location>
    <ligand>
        <name>Mg(2+)</name>
        <dbReference type="ChEBI" id="CHEBI:18420"/>
        <label>1</label>
        <note>catalytic</note>
    </ligand>
</feature>
<dbReference type="InterPro" id="IPR050725">
    <property type="entry name" value="CysQ/Inositol_MonoPase"/>
</dbReference>
<evidence type="ECO:0000256" key="1">
    <source>
        <dbReference type="ARBA" id="ARBA00001946"/>
    </source>
</evidence>
<dbReference type="EC" id="3.1.3.7" evidence="3"/>
<comment type="cofactor">
    <cofactor evidence="1 18">
        <name>Mg(2+)</name>
        <dbReference type="ChEBI" id="CHEBI:18420"/>
    </cofactor>
</comment>
<dbReference type="Proteomes" id="UP000274756">
    <property type="component" value="Unassembled WGS sequence"/>
</dbReference>
<evidence type="ECO:0000313" key="20">
    <source>
        <dbReference type="Proteomes" id="UP000038040"/>
    </source>
</evidence>
<keyword evidence="4" id="KW-0452">Lithium</keyword>
<dbReference type="InterPro" id="IPR020550">
    <property type="entry name" value="Inositol_monophosphatase_CS"/>
</dbReference>
<dbReference type="Proteomes" id="UP000038040">
    <property type="component" value="Unplaced"/>
</dbReference>
<dbReference type="PANTHER" id="PTHR43028:SF5">
    <property type="entry name" value="3'(2'),5'-BISPHOSPHATE NUCLEOTIDASE 1"/>
    <property type="match status" value="1"/>
</dbReference>
<evidence type="ECO:0000256" key="18">
    <source>
        <dbReference type="PIRSR" id="PIRSR600760-2"/>
    </source>
</evidence>
<comment type="similarity">
    <text evidence="2">Belongs to the inositol monophosphatase superfamily.</text>
</comment>
<keyword evidence="5 18" id="KW-0479">Metal-binding</keyword>
<accession>A0A0N4UPW4</accession>
<dbReference type="OrthoDB" id="411145at2759"/>
<evidence type="ECO:0000256" key="12">
    <source>
        <dbReference type="ARBA" id="ARBA00044478"/>
    </source>
</evidence>
<organism evidence="20 22">
    <name type="scientific">Dracunculus medinensis</name>
    <name type="common">Guinea worm</name>
    <dbReference type="NCBI Taxonomy" id="318479"/>
    <lineage>
        <taxon>Eukaryota</taxon>
        <taxon>Metazoa</taxon>
        <taxon>Ecdysozoa</taxon>
        <taxon>Nematoda</taxon>
        <taxon>Chromadorea</taxon>
        <taxon>Rhabditida</taxon>
        <taxon>Spirurina</taxon>
        <taxon>Dracunculoidea</taxon>
        <taxon>Dracunculidae</taxon>
        <taxon>Dracunculus</taxon>
    </lineage>
</organism>
<evidence type="ECO:0000256" key="10">
    <source>
        <dbReference type="ARBA" id="ARBA00044465"/>
    </source>
</evidence>
<dbReference type="GO" id="GO:0008441">
    <property type="term" value="F:3'(2'),5'-bisphosphate nucleotidase activity"/>
    <property type="evidence" value="ECO:0007669"/>
    <property type="project" value="UniProtKB-EC"/>
</dbReference>
<keyword evidence="21" id="KW-1185">Reference proteome</keyword>
<dbReference type="GO" id="GO:0046854">
    <property type="term" value="P:phosphatidylinositol phosphate biosynthetic process"/>
    <property type="evidence" value="ECO:0007669"/>
    <property type="project" value="InterPro"/>
</dbReference>
<comment type="catalytic activity">
    <reaction evidence="13">
        <text>adenosine 3',5'-bisphosphate + H2O = AMP + phosphate</text>
        <dbReference type="Rhea" id="RHEA:10040"/>
        <dbReference type="ChEBI" id="CHEBI:15377"/>
        <dbReference type="ChEBI" id="CHEBI:43474"/>
        <dbReference type="ChEBI" id="CHEBI:58343"/>
        <dbReference type="ChEBI" id="CHEBI:456215"/>
        <dbReference type="EC" id="3.1.3.7"/>
    </reaction>
    <physiologicalReaction direction="left-to-right" evidence="13">
        <dbReference type="Rhea" id="RHEA:10041"/>
    </physiologicalReaction>
</comment>
<sequence length="270" mass="28951">MWERSSFLMRLVASSVSISESAGRIIKDIIRKGDLKIVNKGVGGITDLQTEADRLAQDCIVQSLQKKFGGNLIIIGEEVLFHKTNCTLLEQITVLIGISYKGRPIAGIVHQPYYGKDGGGRTVWAVVGVGVHGIKISNEQKERVVVTTKNHSTALVVEALDALKSKGLLDKVQKVGGAGFKVLKCLEGAAAYVYANSGCKKWDTAAPEAVLKAAGGNFTDVSGRLFYYGADAQVVNTGGIIATSNWVKHEDIVNGIPDHIKDALPEYVNS</sequence>
<dbReference type="FunFam" id="3.40.190.80:FF:000006">
    <property type="entry name" value="Bisphosphate nucleotidase 1"/>
    <property type="match status" value="1"/>
</dbReference>
<evidence type="ECO:0000256" key="15">
    <source>
        <dbReference type="ARBA" id="ARBA00044519"/>
    </source>
</evidence>
<dbReference type="GO" id="GO:0004441">
    <property type="term" value="F:inositol-1,4-bisphosphate 1-phosphatase activity"/>
    <property type="evidence" value="ECO:0007669"/>
    <property type="project" value="UniProtKB-EC"/>
</dbReference>
<reference evidence="19 21" key="2">
    <citation type="submission" date="2018-11" db="EMBL/GenBank/DDBJ databases">
        <authorList>
            <consortium name="Pathogen Informatics"/>
        </authorList>
    </citation>
    <scope>NUCLEOTIDE SEQUENCE [LARGE SCALE GENOMIC DNA]</scope>
</reference>
<evidence type="ECO:0000256" key="7">
    <source>
        <dbReference type="ARBA" id="ARBA00022842"/>
    </source>
</evidence>
<comment type="catalytic activity">
    <reaction evidence="14">
        <text>3'-phosphoadenylyl sulfate + H2O = adenosine 5'-phosphosulfate + phosphate</text>
        <dbReference type="Rhea" id="RHEA:77639"/>
        <dbReference type="ChEBI" id="CHEBI:15377"/>
        <dbReference type="ChEBI" id="CHEBI:43474"/>
        <dbReference type="ChEBI" id="CHEBI:58243"/>
        <dbReference type="ChEBI" id="CHEBI:58339"/>
        <dbReference type="EC" id="3.1.3.7"/>
    </reaction>
    <physiologicalReaction direction="left-to-right" evidence="14">
        <dbReference type="Rhea" id="RHEA:77640"/>
    </physiologicalReaction>
</comment>
<dbReference type="AlphaFoldDB" id="A0A0N4UPW4"/>
<dbReference type="PROSITE" id="PS00630">
    <property type="entry name" value="IMP_2"/>
    <property type="match status" value="1"/>
</dbReference>
<dbReference type="InterPro" id="IPR000760">
    <property type="entry name" value="Inositol_monophosphatase-like"/>
</dbReference>
<dbReference type="SUPFAM" id="SSF56655">
    <property type="entry name" value="Carbohydrate phosphatase"/>
    <property type="match status" value="1"/>
</dbReference>
<evidence type="ECO:0000256" key="11">
    <source>
        <dbReference type="ARBA" id="ARBA00044466"/>
    </source>
</evidence>
<dbReference type="EMBL" id="UYYG01000150">
    <property type="protein sequence ID" value="VDN53586.1"/>
    <property type="molecule type" value="Genomic_DNA"/>
</dbReference>
<evidence type="ECO:0000256" key="9">
    <source>
        <dbReference type="ARBA" id="ARBA00041815"/>
    </source>
</evidence>
<feature type="binding site" evidence="18">
    <location>
        <position position="77"/>
    </location>
    <ligand>
        <name>Mg(2+)</name>
        <dbReference type="ChEBI" id="CHEBI:18420"/>
        <label>1</label>
        <note>catalytic</note>
    </ligand>
</feature>
<dbReference type="PANTHER" id="PTHR43028">
    <property type="entry name" value="3'(2'),5'-BISPHOSPHATE NUCLEOTIDASE 1"/>
    <property type="match status" value="1"/>
</dbReference>
<evidence type="ECO:0000256" key="5">
    <source>
        <dbReference type="ARBA" id="ARBA00022723"/>
    </source>
</evidence>
<evidence type="ECO:0000256" key="8">
    <source>
        <dbReference type="ARBA" id="ARBA00040342"/>
    </source>
</evidence>
<comment type="catalytic activity">
    <reaction evidence="12">
        <text>1D-myo-inositol 1,4-bisphosphate + H2O = 1D-myo-inositol 4-phosphate + phosphate</text>
        <dbReference type="Rhea" id="RHEA:15553"/>
        <dbReference type="ChEBI" id="CHEBI:15377"/>
        <dbReference type="ChEBI" id="CHEBI:43474"/>
        <dbReference type="ChEBI" id="CHEBI:58282"/>
        <dbReference type="ChEBI" id="CHEBI:58469"/>
        <dbReference type="EC" id="3.1.3.57"/>
    </reaction>
    <physiologicalReaction direction="left-to-right" evidence="12">
        <dbReference type="Rhea" id="RHEA:15554"/>
    </physiologicalReaction>
</comment>
<dbReference type="WBParaSite" id="DME_0001002401-mRNA-1">
    <property type="protein sequence ID" value="DME_0001002401-mRNA-1"/>
    <property type="gene ID" value="DME_0001002401"/>
</dbReference>
<evidence type="ECO:0000313" key="21">
    <source>
        <dbReference type="Proteomes" id="UP000274756"/>
    </source>
</evidence>
<evidence type="ECO:0000256" key="3">
    <source>
        <dbReference type="ARBA" id="ARBA00012633"/>
    </source>
</evidence>
<evidence type="ECO:0000313" key="22">
    <source>
        <dbReference type="WBParaSite" id="DME_0001002401-mRNA-1"/>
    </source>
</evidence>
<evidence type="ECO:0000256" key="13">
    <source>
        <dbReference type="ARBA" id="ARBA00044479"/>
    </source>
</evidence>
<evidence type="ECO:0000256" key="2">
    <source>
        <dbReference type="ARBA" id="ARBA00009759"/>
    </source>
</evidence>
<gene>
    <name evidence="19" type="ORF">DME_LOCUS3559</name>
</gene>
<evidence type="ECO:0000256" key="4">
    <source>
        <dbReference type="ARBA" id="ARBA00022671"/>
    </source>
</evidence>
<evidence type="ECO:0000256" key="17">
    <source>
        <dbReference type="ARBA" id="ARBA00044554"/>
    </source>
</evidence>
<dbReference type="Gene3D" id="3.40.190.80">
    <property type="match status" value="1"/>
</dbReference>
<dbReference type="GO" id="GO:0046872">
    <property type="term" value="F:metal ion binding"/>
    <property type="evidence" value="ECO:0007669"/>
    <property type="project" value="UniProtKB-KW"/>
</dbReference>
<dbReference type="PRINTS" id="PR00377">
    <property type="entry name" value="IMPHPHTASES"/>
</dbReference>
<comment type="catalytic activity">
    <reaction evidence="10">
        <text>1D-myo-inositol 1,3,4-trisphosphate + H2O = 1D-myo-inositol 3,4-bisphosphate + phosphate</text>
        <dbReference type="Rhea" id="RHEA:70319"/>
        <dbReference type="ChEBI" id="CHEBI:15377"/>
        <dbReference type="ChEBI" id="CHEBI:43474"/>
        <dbReference type="ChEBI" id="CHEBI:58414"/>
        <dbReference type="ChEBI" id="CHEBI:83241"/>
    </reaction>
    <physiologicalReaction direction="left-to-right" evidence="10">
        <dbReference type="Rhea" id="RHEA:70320"/>
    </physiologicalReaction>
</comment>
<dbReference type="Pfam" id="PF00459">
    <property type="entry name" value="Inositol_P"/>
    <property type="match status" value="1"/>
</dbReference>
<keyword evidence="6" id="KW-0378">Hydrolase</keyword>
<keyword evidence="7 18" id="KW-0460">Magnesium</keyword>
<evidence type="ECO:0000256" key="6">
    <source>
        <dbReference type="ARBA" id="ARBA00022801"/>
    </source>
</evidence>
<reference evidence="22" key="1">
    <citation type="submission" date="2017-02" db="UniProtKB">
        <authorList>
            <consortium name="WormBaseParasite"/>
        </authorList>
    </citation>
    <scope>IDENTIFICATION</scope>
</reference>
<evidence type="ECO:0000256" key="16">
    <source>
        <dbReference type="ARBA" id="ARBA00044544"/>
    </source>
</evidence>
<dbReference type="STRING" id="318479.A0A0N4UPW4"/>